<accession>F8MIP5</accession>
<evidence type="ECO:0000313" key="1">
    <source>
        <dbReference type="EMBL" id="EGO58997.1"/>
    </source>
</evidence>
<keyword evidence="2" id="KW-1185">Reference proteome</keyword>
<sequence length="52" mass="6224">ISVVLYLTIIIRPNIIFTLSRLARFLINSRLIHYSIIERVKVYLCSTNYYTF</sequence>
<dbReference type="KEGG" id="nte:NEUTE1DRAFT39505"/>
<dbReference type="AlphaFoldDB" id="F8MIP5"/>
<protein>
    <submittedName>
        <fullName evidence="1">Uncharacterized protein</fullName>
    </submittedName>
</protein>
<dbReference type="OrthoDB" id="430476at2759"/>
<evidence type="ECO:0000313" key="2">
    <source>
        <dbReference type="Proteomes" id="UP000008065"/>
    </source>
</evidence>
<dbReference type="VEuPathDB" id="FungiDB:NEUTE1DRAFT_39505"/>
<feature type="non-terminal residue" evidence="1">
    <location>
        <position position="1"/>
    </location>
</feature>
<dbReference type="HOGENOM" id="CLU_3093024_0_0_1"/>
<reference evidence="2" key="1">
    <citation type="journal article" date="2011" name="Genetics">
        <title>Massive changes in genome architecture accompany the transition to self-fertility in the filamentous fungus Neurospora tetrasperma.</title>
        <authorList>
            <person name="Ellison C.E."/>
            <person name="Stajich J.E."/>
            <person name="Jacobson D.J."/>
            <person name="Natvig D.O."/>
            <person name="Lapidus A."/>
            <person name="Foster B."/>
            <person name="Aerts A."/>
            <person name="Riley R."/>
            <person name="Lindquist E.A."/>
            <person name="Grigoriev I.V."/>
            <person name="Taylor J.W."/>
        </authorList>
    </citation>
    <scope>NUCLEOTIDE SEQUENCE [LARGE SCALE GENOMIC DNA]</scope>
    <source>
        <strain evidence="2">FGSC 2508 / P0657</strain>
    </source>
</reference>
<name>F8MIP5_NEUT8</name>
<dbReference type="RefSeq" id="XP_009848796.1">
    <property type="nucleotide sequence ID" value="XM_009850494.1"/>
</dbReference>
<organism evidence="1 2">
    <name type="scientific">Neurospora tetrasperma (strain FGSC 2508 / ATCC MYA-4615 / P0657)</name>
    <dbReference type="NCBI Taxonomy" id="510951"/>
    <lineage>
        <taxon>Eukaryota</taxon>
        <taxon>Fungi</taxon>
        <taxon>Dikarya</taxon>
        <taxon>Ascomycota</taxon>
        <taxon>Pezizomycotina</taxon>
        <taxon>Sordariomycetes</taxon>
        <taxon>Sordariomycetidae</taxon>
        <taxon>Sordariales</taxon>
        <taxon>Sordariaceae</taxon>
        <taxon>Neurospora</taxon>
    </lineage>
</organism>
<dbReference type="Proteomes" id="UP000008065">
    <property type="component" value="Unassembled WGS sequence"/>
</dbReference>
<gene>
    <name evidence="1" type="ORF">NEUTE1DRAFT_39505</name>
</gene>
<dbReference type="EMBL" id="GL891303">
    <property type="protein sequence ID" value="EGO58997.1"/>
    <property type="molecule type" value="Genomic_DNA"/>
</dbReference>
<proteinExistence type="predicted"/>
<dbReference type="GeneID" id="20827691"/>